<gene>
    <name evidence="2" type="ORF">EKG83_03310</name>
</gene>
<protein>
    <submittedName>
        <fullName evidence="2">DUF4267 domain-containing protein</fullName>
    </submittedName>
</protein>
<keyword evidence="1" id="KW-0812">Transmembrane</keyword>
<feature type="transmembrane region" description="Helical" evidence="1">
    <location>
        <begin position="75"/>
        <end position="95"/>
    </location>
</feature>
<dbReference type="AlphaFoldDB" id="A0A5Q0GRC5"/>
<feature type="transmembrane region" description="Helical" evidence="1">
    <location>
        <begin position="101"/>
        <end position="124"/>
    </location>
</feature>
<name>A0A5Q0GRC5_SACSY</name>
<keyword evidence="3" id="KW-1185">Reference proteome</keyword>
<dbReference type="Pfam" id="PF14087">
    <property type="entry name" value="DUF4267"/>
    <property type="match status" value="1"/>
</dbReference>
<accession>A0A5Q0GRC5</accession>
<dbReference type="InterPro" id="IPR025363">
    <property type="entry name" value="DUF4267"/>
</dbReference>
<reference evidence="3" key="1">
    <citation type="journal article" date="2021" name="Curr. Microbiol.">
        <title>Complete genome of nocamycin-producing strain Saccharothrix syringae NRRL B-16468 reveals the biosynthetic potential for secondary metabolites.</title>
        <authorList>
            <person name="Mo X."/>
            <person name="Yang S."/>
        </authorList>
    </citation>
    <scope>NUCLEOTIDE SEQUENCE [LARGE SCALE GENOMIC DNA]</scope>
    <source>
        <strain evidence="3">ATCC 51364 / DSM 43886 / JCM 6844 / KCTC 9398 / NBRC 14523 / NRRL B-16468 / INA 2240</strain>
    </source>
</reference>
<evidence type="ECO:0000313" key="2">
    <source>
        <dbReference type="EMBL" id="QFZ16626.1"/>
    </source>
</evidence>
<keyword evidence="1" id="KW-1133">Transmembrane helix</keyword>
<organism evidence="2 3">
    <name type="scientific">Saccharothrix syringae</name>
    <name type="common">Nocardiopsis syringae</name>
    <dbReference type="NCBI Taxonomy" id="103733"/>
    <lineage>
        <taxon>Bacteria</taxon>
        <taxon>Bacillati</taxon>
        <taxon>Actinomycetota</taxon>
        <taxon>Actinomycetes</taxon>
        <taxon>Pseudonocardiales</taxon>
        <taxon>Pseudonocardiaceae</taxon>
        <taxon>Saccharothrix</taxon>
    </lineage>
</organism>
<dbReference type="Proteomes" id="UP000325787">
    <property type="component" value="Chromosome"/>
</dbReference>
<dbReference type="EMBL" id="CP034550">
    <property type="protein sequence ID" value="QFZ16626.1"/>
    <property type="molecule type" value="Genomic_DNA"/>
</dbReference>
<evidence type="ECO:0000256" key="1">
    <source>
        <dbReference type="SAM" id="Phobius"/>
    </source>
</evidence>
<feature type="transmembrane region" description="Helical" evidence="1">
    <location>
        <begin position="51"/>
        <end position="70"/>
    </location>
</feature>
<dbReference type="OrthoDB" id="119790at2"/>
<keyword evidence="1" id="KW-0472">Membrane</keyword>
<evidence type="ECO:0000313" key="3">
    <source>
        <dbReference type="Proteomes" id="UP000325787"/>
    </source>
</evidence>
<dbReference type="RefSeq" id="WP_033429934.1">
    <property type="nucleotide sequence ID" value="NZ_CP034550.1"/>
</dbReference>
<proteinExistence type="predicted"/>
<sequence>MTLKRINTVLALLVVLAGLYFGLSFLLDGQGAASGFGITPWPRGESSGYFVVKAVRDFAYALVVLVLLLLRQRRALGWVVLADAIIPVGDAIAVVTHGGTVATALAVHGSAAVLVVAIAGSLLWEQRRATA</sequence>
<dbReference type="KEGG" id="ssyi:EKG83_03310"/>